<protein>
    <submittedName>
        <fullName evidence="1">Unnamed protein product</fullName>
    </submittedName>
</protein>
<keyword evidence="2" id="KW-1185">Reference proteome</keyword>
<reference evidence="1" key="1">
    <citation type="submission" date="2023-04" db="EMBL/GenBank/DDBJ databases">
        <title>Ambrosiozyma monospora NBRC 10751.</title>
        <authorList>
            <person name="Ichikawa N."/>
            <person name="Sato H."/>
            <person name="Tonouchi N."/>
        </authorList>
    </citation>
    <scope>NUCLEOTIDE SEQUENCE</scope>
    <source>
        <strain evidence="1">NBRC 10751</strain>
    </source>
</reference>
<accession>A0ACB5TK59</accession>
<dbReference type="EMBL" id="BSXS01007661">
    <property type="protein sequence ID" value="GME89747.1"/>
    <property type="molecule type" value="Genomic_DNA"/>
</dbReference>
<sequence>MDTKYFTNKFELPYMKVNLNTYRMFRNNTVMTQQAMKSPKLVSAFEDLNDIDPGFCAGNFVMPDSDSDADDGYLNLDDTESEMVLDPSRLYLLPPLPALDLVGSGPVFTEEGFIRLGCHSVFAGVECRITGLVKREKPYLDDTKFEKTLSEKISLSYSVRTLLQGFFHRVIHNVKGEAKTRKTISLNSLFVDANANNIRLLSNYLFLLGNDGDNVKLFYETEHKNLDTVQTAYESYNAIEQYVVLLFQLFHLRVLNFAFLTLSFICLFLLHLFICVLLLCAIHSNCKYSKEELENPDISFQDRSLEYFIEAQDSPEIVFEEEEQKSVKEEHPGSESEGDALDDFILSTTPQNETSASHTHKRSRIEELSKKLSHKVRQVEDNPLIQETKIIHFLFMVQFVLHFFVYFIVLLIVHQMIDSCFTKMSENVTIQKISPTSSSVENSDGLNDENPPLSSASGANSMMSPYDIGGSSFPSSGSSLNYVLDVAGIVLNGLIFGSLHFLYAYSMYVYNSSITYL</sequence>
<evidence type="ECO:0000313" key="2">
    <source>
        <dbReference type="Proteomes" id="UP001165064"/>
    </source>
</evidence>
<proteinExistence type="predicted"/>
<gene>
    <name evidence="1" type="ORF">Amon02_000856900</name>
</gene>
<evidence type="ECO:0000313" key="1">
    <source>
        <dbReference type="EMBL" id="GME89747.1"/>
    </source>
</evidence>
<dbReference type="Proteomes" id="UP001165064">
    <property type="component" value="Unassembled WGS sequence"/>
</dbReference>
<comment type="caution">
    <text evidence="1">The sequence shown here is derived from an EMBL/GenBank/DDBJ whole genome shotgun (WGS) entry which is preliminary data.</text>
</comment>
<organism evidence="1 2">
    <name type="scientific">Ambrosiozyma monospora</name>
    <name type="common">Yeast</name>
    <name type="synonym">Endomycopsis monosporus</name>
    <dbReference type="NCBI Taxonomy" id="43982"/>
    <lineage>
        <taxon>Eukaryota</taxon>
        <taxon>Fungi</taxon>
        <taxon>Dikarya</taxon>
        <taxon>Ascomycota</taxon>
        <taxon>Saccharomycotina</taxon>
        <taxon>Pichiomycetes</taxon>
        <taxon>Pichiales</taxon>
        <taxon>Pichiaceae</taxon>
        <taxon>Ambrosiozyma</taxon>
    </lineage>
</organism>
<name>A0ACB5TK59_AMBMO</name>